<evidence type="ECO:0000313" key="2">
    <source>
        <dbReference type="EMBL" id="SFK76181.1"/>
    </source>
</evidence>
<dbReference type="Proteomes" id="UP000183090">
    <property type="component" value="Unassembled WGS sequence"/>
</dbReference>
<accession>A0AA94HF64</accession>
<protein>
    <submittedName>
        <fullName evidence="2">Uncharacterized protein</fullName>
    </submittedName>
</protein>
<dbReference type="EMBL" id="FOTB01000003">
    <property type="protein sequence ID" value="SFK76181.1"/>
    <property type="molecule type" value="Genomic_DNA"/>
</dbReference>
<name>A0AA94HF64_9STAP</name>
<reference evidence="2 3" key="1">
    <citation type="submission" date="2016-10" db="EMBL/GenBank/DDBJ databases">
        <authorList>
            <person name="Varghese N."/>
            <person name="Submissions S."/>
        </authorList>
    </citation>
    <scope>NUCLEOTIDE SEQUENCE [LARGE SCALE GENOMIC DNA]</scope>
    <source>
        <strain evidence="2 3">CGMCC 1.6501</strain>
    </source>
</reference>
<keyword evidence="1" id="KW-1133">Transmembrane helix</keyword>
<feature type="transmembrane region" description="Helical" evidence="1">
    <location>
        <begin position="6"/>
        <end position="26"/>
    </location>
</feature>
<keyword evidence="1" id="KW-0812">Transmembrane</keyword>
<proteinExistence type="predicted"/>
<comment type="caution">
    <text evidence="2">The sequence shown here is derived from an EMBL/GenBank/DDBJ whole genome shotgun (WGS) entry which is preliminary data.</text>
</comment>
<evidence type="ECO:0000313" key="3">
    <source>
        <dbReference type="Proteomes" id="UP000183090"/>
    </source>
</evidence>
<evidence type="ECO:0000256" key="1">
    <source>
        <dbReference type="SAM" id="Phobius"/>
    </source>
</evidence>
<sequence length="39" mass="4347">MKNLDFVIIVLIMIAVVLFMISRTILKKTGTAVTRAGRL</sequence>
<dbReference type="AlphaFoldDB" id="A0AA94HF64"/>
<keyword evidence="1" id="KW-0472">Membrane</keyword>
<organism evidence="2 3">
    <name type="scientific">Salinicoccus halodurans</name>
    <dbReference type="NCBI Taxonomy" id="407035"/>
    <lineage>
        <taxon>Bacteria</taxon>
        <taxon>Bacillati</taxon>
        <taxon>Bacillota</taxon>
        <taxon>Bacilli</taxon>
        <taxon>Bacillales</taxon>
        <taxon>Staphylococcaceae</taxon>
        <taxon>Salinicoccus</taxon>
    </lineage>
</organism>
<gene>
    <name evidence="2" type="ORF">SAMN05216235_1571</name>
</gene>